<accession>A0AAD7CMM0</accession>
<gene>
    <name evidence="5" type="ORF">B0H17DRAFT_1100590</name>
</gene>
<evidence type="ECO:0000259" key="4">
    <source>
        <dbReference type="Pfam" id="PF00135"/>
    </source>
</evidence>
<feature type="signal peptide" evidence="3">
    <location>
        <begin position="1"/>
        <end position="21"/>
    </location>
</feature>
<dbReference type="GO" id="GO:0016787">
    <property type="term" value="F:hydrolase activity"/>
    <property type="evidence" value="ECO:0007669"/>
    <property type="project" value="UniProtKB-KW"/>
</dbReference>
<protein>
    <recommendedName>
        <fullName evidence="3">Carboxylic ester hydrolase</fullName>
        <ecNumber evidence="3">3.1.1.-</ecNumber>
    </recommendedName>
</protein>
<dbReference type="InterPro" id="IPR019826">
    <property type="entry name" value="Carboxylesterase_B_AS"/>
</dbReference>
<dbReference type="Proteomes" id="UP001221757">
    <property type="component" value="Unassembled WGS sequence"/>
</dbReference>
<proteinExistence type="inferred from homology"/>
<sequence>MTFKSLYTTLFFLVSLRAVYGAHAPVVDLGYAQYQGVFDAGLNITSFLGIRYAAPPTGNLRWRAPAPPAKVGGIQVASSNPLQCFQGAFGASATNPLAARDDGQSEDCLFLSVYSPAVNSEKPLPTIVWIHGGGYVFGSAGQFNGAELVDESNRKVVVVTIQYRLGLFGFLAGKEMKDGGALNAGLLDQDFALRWVQTNIRKFGGDPNNVTIWGQSAGAGSVLQHVVAHNGKTQPPLFKAAITSSTFLPSQYNYDDKIPQTLFNNVTTEAGCTAENALDCLRKVDGASLQNINLNIILAGFFGTFTFVPVVDGTFITNSPTDLLAAGQKNGNVLLSMTNANEGALFVNPSVEYDVAQYVQQLFPLFGAKEGAAAAAIYASLGSPLDQVNAIMKESIFVCPTYSLLGAFPGTSFKGEYAVPPALHGDDVFYYFPSFIFPGSMLQFNNTDLITAFRNGFLSFAVNQDPNAKLVPSITPAWRKWSAGQTEMIFNRTEGDEPSITAAPTDPALISRCAFWKSLRQLAAQ</sequence>
<feature type="chain" id="PRO_5041767325" description="Carboxylic ester hydrolase" evidence="3">
    <location>
        <begin position="22"/>
        <end position="525"/>
    </location>
</feature>
<keyword evidence="3" id="KW-0732">Signal</keyword>
<dbReference type="InterPro" id="IPR029058">
    <property type="entry name" value="AB_hydrolase_fold"/>
</dbReference>
<evidence type="ECO:0000256" key="2">
    <source>
        <dbReference type="ARBA" id="ARBA00022801"/>
    </source>
</evidence>
<dbReference type="SUPFAM" id="SSF53474">
    <property type="entry name" value="alpha/beta-Hydrolases"/>
    <property type="match status" value="1"/>
</dbReference>
<evidence type="ECO:0000256" key="3">
    <source>
        <dbReference type="RuleBase" id="RU361235"/>
    </source>
</evidence>
<evidence type="ECO:0000313" key="5">
    <source>
        <dbReference type="EMBL" id="KAJ7653507.1"/>
    </source>
</evidence>
<dbReference type="InterPro" id="IPR019819">
    <property type="entry name" value="Carboxylesterase_B_CS"/>
</dbReference>
<dbReference type="PROSITE" id="PS00941">
    <property type="entry name" value="CARBOXYLESTERASE_B_2"/>
    <property type="match status" value="1"/>
</dbReference>
<dbReference type="AlphaFoldDB" id="A0AAD7CMM0"/>
<name>A0AAD7CMM0_MYCRO</name>
<organism evidence="5 6">
    <name type="scientific">Mycena rosella</name>
    <name type="common">Pink bonnet</name>
    <name type="synonym">Agaricus rosellus</name>
    <dbReference type="NCBI Taxonomy" id="1033263"/>
    <lineage>
        <taxon>Eukaryota</taxon>
        <taxon>Fungi</taxon>
        <taxon>Dikarya</taxon>
        <taxon>Basidiomycota</taxon>
        <taxon>Agaricomycotina</taxon>
        <taxon>Agaricomycetes</taxon>
        <taxon>Agaricomycetidae</taxon>
        <taxon>Agaricales</taxon>
        <taxon>Marasmiineae</taxon>
        <taxon>Mycenaceae</taxon>
        <taxon>Mycena</taxon>
    </lineage>
</organism>
<keyword evidence="6" id="KW-1185">Reference proteome</keyword>
<reference evidence="5" key="1">
    <citation type="submission" date="2023-03" db="EMBL/GenBank/DDBJ databases">
        <title>Massive genome expansion in bonnet fungi (Mycena s.s.) driven by repeated elements and novel gene families across ecological guilds.</title>
        <authorList>
            <consortium name="Lawrence Berkeley National Laboratory"/>
            <person name="Harder C.B."/>
            <person name="Miyauchi S."/>
            <person name="Viragh M."/>
            <person name="Kuo A."/>
            <person name="Thoen E."/>
            <person name="Andreopoulos B."/>
            <person name="Lu D."/>
            <person name="Skrede I."/>
            <person name="Drula E."/>
            <person name="Henrissat B."/>
            <person name="Morin E."/>
            <person name="Kohler A."/>
            <person name="Barry K."/>
            <person name="LaButti K."/>
            <person name="Morin E."/>
            <person name="Salamov A."/>
            <person name="Lipzen A."/>
            <person name="Mereny Z."/>
            <person name="Hegedus B."/>
            <person name="Baldrian P."/>
            <person name="Stursova M."/>
            <person name="Weitz H."/>
            <person name="Taylor A."/>
            <person name="Grigoriev I.V."/>
            <person name="Nagy L.G."/>
            <person name="Martin F."/>
            <person name="Kauserud H."/>
        </authorList>
    </citation>
    <scope>NUCLEOTIDE SEQUENCE</scope>
    <source>
        <strain evidence="5">CBHHK067</strain>
    </source>
</reference>
<evidence type="ECO:0000256" key="1">
    <source>
        <dbReference type="ARBA" id="ARBA00005964"/>
    </source>
</evidence>
<feature type="domain" description="Carboxylesterase type B" evidence="4">
    <location>
        <begin position="39"/>
        <end position="486"/>
    </location>
</feature>
<dbReference type="InterPro" id="IPR050309">
    <property type="entry name" value="Type-B_Carboxylest/Lipase"/>
</dbReference>
<dbReference type="PANTHER" id="PTHR11559">
    <property type="entry name" value="CARBOXYLESTERASE"/>
    <property type="match status" value="1"/>
</dbReference>
<dbReference type="Gene3D" id="3.40.50.1820">
    <property type="entry name" value="alpha/beta hydrolase"/>
    <property type="match status" value="1"/>
</dbReference>
<dbReference type="PROSITE" id="PS00122">
    <property type="entry name" value="CARBOXYLESTERASE_B_1"/>
    <property type="match status" value="1"/>
</dbReference>
<evidence type="ECO:0000313" key="6">
    <source>
        <dbReference type="Proteomes" id="UP001221757"/>
    </source>
</evidence>
<comment type="similarity">
    <text evidence="1 3">Belongs to the type-B carboxylesterase/lipase family.</text>
</comment>
<dbReference type="EMBL" id="JARKIE010000333">
    <property type="protein sequence ID" value="KAJ7653507.1"/>
    <property type="molecule type" value="Genomic_DNA"/>
</dbReference>
<dbReference type="Pfam" id="PF00135">
    <property type="entry name" value="COesterase"/>
    <property type="match status" value="1"/>
</dbReference>
<keyword evidence="2 3" id="KW-0378">Hydrolase</keyword>
<dbReference type="EC" id="3.1.1.-" evidence="3"/>
<comment type="caution">
    <text evidence="5">The sequence shown here is derived from an EMBL/GenBank/DDBJ whole genome shotgun (WGS) entry which is preliminary data.</text>
</comment>
<dbReference type="InterPro" id="IPR002018">
    <property type="entry name" value="CarbesteraseB"/>
</dbReference>